<evidence type="ECO:0000313" key="2">
    <source>
        <dbReference type="Proteomes" id="UP000053593"/>
    </source>
</evidence>
<organism evidence="1 2">
    <name type="scientific">Collybiopsis luxurians FD-317 M1</name>
    <dbReference type="NCBI Taxonomy" id="944289"/>
    <lineage>
        <taxon>Eukaryota</taxon>
        <taxon>Fungi</taxon>
        <taxon>Dikarya</taxon>
        <taxon>Basidiomycota</taxon>
        <taxon>Agaricomycotina</taxon>
        <taxon>Agaricomycetes</taxon>
        <taxon>Agaricomycetidae</taxon>
        <taxon>Agaricales</taxon>
        <taxon>Marasmiineae</taxon>
        <taxon>Omphalotaceae</taxon>
        <taxon>Collybiopsis</taxon>
        <taxon>Collybiopsis luxurians</taxon>
    </lineage>
</organism>
<dbReference type="Proteomes" id="UP000053593">
    <property type="component" value="Unassembled WGS sequence"/>
</dbReference>
<dbReference type="OrthoDB" id="2634326at2759"/>
<evidence type="ECO:0000313" key="1">
    <source>
        <dbReference type="EMBL" id="KIK55123.1"/>
    </source>
</evidence>
<accession>A0A0D0CJE9</accession>
<proteinExistence type="predicted"/>
<sequence>MGSTRDLYCRSDARYGPDDPILWPQPFNRRYPYFAAVSKRPSSSSGKRNIMWIDLEEDDLLYSDLGIQHKEGIVKPRIIDDLHGCTSDLQATVQEVYPSLPDDNKLLIKENGKVVDRGLVELQRACLTIQAVLDFHRQIRRAASPDFISKPFLYSNGFPVYYVREYRSFDRQTILKVVPFQRAVPPAVQTSPADPPYNPITTTQAGSDDKFAAIRVAAMQCFSSSDPFSNLHLPANYASSYHLGSGRIIAPGSSSSSMSGILPGFPISLPKAPPKPQRNLFADLPPDDPLVPPAIPAWANVNLTIKRDNLSSKKRLLLVPDPTLFFGHEDKARQMPMLKMWDHLHYAWYERLQDQRVLMPQTVDMWQKACSYTLIKPFEDRMVISSKQQTVVEGHILVEETCRLTNRPANPPDSNLEPHTIREIIRELCLVNFRYELQLVDAILDQSKPQLHPSISRADFEVASAAHSSGRKMLITDVLGYDRLTPPPNQNLGLTSLEWPERYSAMKSLWRLMDSWPGEKPVVWHRGIDNDVGVFTSAVRGGWERSLAEFYVQCSYNALGFVPSLPRCL</sequence>
<gene>
    <name evidence="1" type="ORF">GYMLUDRAFT_248923</name>
</gene>
<keyword evidence="2" id="KW-1185">Reference proteome</keyword>
<reference evidence="1 2" key="1">
    <citation type="submission" date="2014-04" db="EMBL/GenBank/DDBJ databases">
        <title>Evolutionary Origins and Diversification of the Mycorrhizal Mutualists.</title>
        <authorList>
            <consortium name="DOE Joint Genome Institute"/>
            <consortium name="Mycorrhizal Genomics Consortium"/>
            <person name="Kohler A."/>
            <person name="Kuo A."/>
            <person name="Nagy L.G."/>
            <person name="Floudas D."/>
            <person name="Copeland A."/>
            <person name="Barry K.W."/>
            <person name="Cichocki N."/>
            <person name="Veneault-Fourrey C."/>
            <person name="LaButti K."/>
            <person name="Lindquist E.A."/>
            <person name="Lipzen A."/>
            <person name="Lundell T."/>
            <person name="Morin E."/>
            <person name="Murat C."/>
            <person name="Riley R."/>
            <person name="Ohm R."/>
            <person name="Sun H."/>
            <person name="Tunlid A."/>
            <person name="Henrissat B."/>
            <person name="Grigoriev I.V."/>
            <person name="Hibbett D.S."/>
            <person name="Martin F."/>
        </authorList>
    </citation>
    <scope>NUCLEOTIDE SEQUENCE [LARGE SCALE GENOMIC DNA]</scope>
    <source>
        <strain evidence="1 2">FD-317 M1</strain>
    </source>
</reference>
<name>A0A0D0CJE9_9AGAR</name>
<dbReference type="HOGENOM" id="CLU_016057_2_1_1"/>
<dbReference type="AlphaFoldDB" id="A0A0D0CJE9"/>
<dbReference type="EMBL" id="KN834809">
    <property type="protein sequence ID" value="KIK55123.1"/>
    <property type="molecule type" value="Genomic_DNA"/>
</dbReference>
<protein>
    <submittedName>
        <fullName evidence="1">Uncharacterized protein</fullName>
    </submittedName>
</protein>